<evidence type="ECO:0000256" key="11">
    <source>
        <dbReference type="ARBA" id="ARBA00029939"/>
    </source>
</evidence>
<comment type="cofactor">
    <cofactor evidence="1">
        <name>FAD</name>
        <dbReference type="ChEBI" id="CHEBI:57692"/>
    </cofactor>
</comment>
<dbReference type="PANTHER" id="PTHR42802:SF1">
    <property type="entry name" value="L-ORNITHINE N(5)-MONOOXYGENASE"/>
    <property type="match status" value="1"/>
</dbReference>
<keyword evidence="8" id="KW-0521">NADP</keyword>
<dbReference type="Pfam" id="PF13434">
    <property type="entry name" value="Lys_Orn_oxgnase"/>
    <property type="match status" value="1"/>
</dbReference>
<comment type="pathway">
    <text evidence="2">Siderophore biosynthesis.</text>
</comment>
<dbReference type="Gene3D" id="3.50.50.60">
    <property type="entry name" value="FAD/NAD(P)-binding domain"/>
    <property type="match status" value="1"/>
</dbReference>
<evidence type="ECO:0000256" key="13">
    <source>
        <dbReference type="ARBA" id="ARBA00032493"/>
    </source>
</evidence>
<evidence type="ECO:0000256" key="12">
    <source>
        <dbReference type="ARBA" id="ARBA00031158"/>
    </source>
</evidence>
<comment type="catalytic activity">
    <reaction evidence="15">
        <text>L-lysine + NADPH + O2 = N(6)-hydroxy-L-lysine + NADP(+) + H2O</text>
        <dbReference type="Rhea" id="RHEA:23228"/>
        <dbReference type="ChEBI" id="CHEBI:15377"/>
        <dbReference type="ChEBI" id="CHEBI:15379"/>
        <dbReference type="ChEBI" id="CHEBI:32551"/>
        <dbReference type="ChEBI" id="CHEBI:57783"/>
        <dbReference type="ChEBI" id="CHEBI:57820"/>
        <dbReference type="ChEBI" id="CHEBI:58349"/>
        <dbReference type="EC" id="1.14.13.59"/>
    </reaction>
</comment>
<protein>
    <recommendedName>
        <fullName evidence="5">L-lysine N6-monooxygenase MbtG</fullName>
        <ecNumber evidence="4">1.14.13.59</ecNumber>
    </recommendedName>
    <alternativeName>
        <fullName evidence="14">Lysine 6-N-hydroxylase</fullName>
    </alternativeName>
    <alternativeName>
        <fullName evidence="13">Lysine N6-hydroxylase</fullName>
    </alternativeName>
    <alternativeName>
        <fullName evidence="11">Lysine-N-oxygenase</fullName>
    </alternativeName>
    <alternativeName>
        <fullName evidence="12">Mycobactin synthase protein G</fullName>
    </alternativeName>
</protein>
<dbReference type="SUPFAM" id="SSF51905">
    <property type="entry name" value="FAD/NAD(P)-binding domain"/>
    <property type="match status" value="1"/>
</dbReference>
<sequence>MSVRRGDTAHTGCGPIEDLVGIGFGPANLALAIAIDEHNRRNPGSAIHAGFLERQQRFGWHQGMLIEGATMQVSFLKDLVTMRDPGSRFSFLHYLQERGRLADFINQKTFFPTRVEFHDYFEWCAGEFASAVDYGRAAVALRPVRNDGVTEYVDVVSRSVQDPADESVRRTRNIVLGTGLTPRVPEGVSLGPHVWHNRDLLFRAAELADRPHRRFVVVGAGQSAAESAEYLHRTFPDAEVCAVFSRYGYSPADDSPFANRIFDPAAVDHFYDAPEDVKQALLDYHGNTNYSVVDGELIEQLYRTAYQEKVQGRERLRILNTSRLTAVEDVRGGGARAVIRSLASGEDFTLDCDAVVLATGYRPADPRELLGELAGECLTDEHGRLRIDRDHRVMTTGRIRAGIYLQGGSTEHTHGITSTLLSTLAVRSGEIRESLLRGAGALAGGGAGALAGSGAGVLADGGARADGAAADELAVQVG</sequence>
<dbReference type="EMBL" id="JBHSKJ010000018">
    <property type="protein sequence ID" value="MFC5148459.1"/>
    <property type="molecule type" value="Genomic_DNA"/>
</dbReference>
<dbReference type="InterPro" id="IPR036188">
    <property type="entry name" value="FAD/NAD-bd_sf"/>
</dbReference>
<evidence type="ECO:0000256" key="6">
    <source>
        <dbReference type="ARBA" id="ARBA00022630"/>
    </source>
</evidence>
<evidence type="ECO:0000256" key="2">
    <source>
        <dbReference type="ARBA" id="ARBA00004924"/>
    </source>
</evidence>
<dbReference type="RefSeq" id="WP_382047825.1">
    <property type="nucleotide sequence ID" value="NZ_JBHSKJ010000018.1"/>
</dbReference>
<evidence type="ECO:0000256" key="5">
    <source>
        <dbReference type="ARBA" id="ARBA00016406"/>
    </source>
</evidence>
<dbReference type="PRINTS" id="PR00411">
    <property type="entry name" value="PNDRDTASEI"/>
</dbReference>
<proteinExistence type="inferred from homology"/>
<gene>
    <name evidence="16" type="ORF">ACFPP6_27710</name>
</gene>
<keyword evidence="6" id="KW-0285">Flavoprotein</keyword>
<dbReference type="InterPro" id="IPR025700">
    <property type="entry name" value="Lys/Orn_oxygenase"/>
</dbReference>
<dbReference type="Proteomes" id="UP001596222">
    <property type="component" value="Unassembled WGS sequence"/>
</dbReference>
<evidence type="ECO:0000256" key="4">
    <source>
        <dbReference type="ARBA" id="ARBA00013076"/>
    </source>
</evidence>
<keyword evidence="17" id="KW-1185">Reference proteome</keyword>
<keyword evidence="9" id="KW-0560">Oxidoreductase</keyword>
<evidence type="ECO:0000256" key="8">
    <source>
        <dbReference type="ARBA" id="ARBA00022857"/>
    </source>
</evidence>
<dbReference type="PRINTS" id="PR00368">
    <property type="entry name" value="FADPNR"/>
</dbReference>
<evidence type="ECO:0000256" key="15">
    <source>
        <dbReference type="ARBA" id="ARBA00048407"/>
    </source>
</evidence>
<dbReference type="PANTHER" id="PTHR42802">
    <property type="entry name" value="MONOOXYGENASE"/>
    <property type="match status" value="1"/>
</dbReference>
<evidence type="ECO:0000256" key="14">
    <source>
        <dbReference type="ARBA" id="ARBA00032738"/>
    </source>
</evidence>
<accession>A0ABW0A4N4</accession>
<evidence type="ECO:0000256" key="1">
    <source>
        <dbReference type="ARBA" id="ARBA00001974"/>
    </source>
</evidence>
<evidence type="ECO:0000256" key="10">
    <source>
        <dbReference type="ARBA" id="ARBA00023033"/>
    </source>
</evidence>
<comment type="similarity">
    <text evidence="3">Belongs to the lysine N(6)-hydroxylase/L-ornithine N(5)-oxygenase family.</text>
</comment>
<keyword evidence="7" id="KW-0274">FAD</keyword>
<evidence type="ECO:0000256" key="9">
    <source>
        <dbReference type="ARBA" id="ARBA00023002"/>
    </source>
</evidence>
<evidence type="ECO:0000313" key="17">
    <source>
        <dbReference type="Proteomes" id="UP001596222"/>
    </source>
</evidence>
<dbReference type="EC" id="1.14.13.59" evidence="4"/>
<name>A0ABW0A4N4_9ACTN</name>
<comment type="caution">
    <text evidence="16">The sequence shown here is derived from an EMBL/GenBank/DDBJ whole genome shotgun (WGS) entry which is preliminary data.</text>
</comment>
<evidence type="ECO:0000256" key="3">
    <source>
        <dbReference type="ARBA" id="ARBA00007588"/>
    </source>
</evidence>
<evidence type="ECO:0000313" key="16">
    <source>
        <dbReference type="EMBL" id="MFC5148459.1"/>
    </source>
</evidence>
<reference evidence="17" key="1">
    <citation type="journal article" date="2019" name="Int. J. Syst. Evol. Microbiol.">
        <title>The Global Catalogue of Microorganisms (GCM) 10K type strain sequencing project: providing services to taxonomists for standard genome sequencing and annotation.</title>
        <authorList>
            <consortium name="The Broad Institute Genomics Platform"/>
            <consortium name="The Broad Institute Genome Sequencing Center for Infectious Disease"/>
            <person name="Wu L."/>
            <person name="Ma J."/>
        </authorList>
    </citation>
    <scope>NUCLEOTIDE SEQUENCE [LARGE SCALE GENOMIC DNA]</scope>
    <source>
        <strain evidence="17">CGMCC 4.1641</strain>
    </source>
</reference>
<organism evidence="16 17">
    <name type="scientific">Streptomyces aureoversilis</name>
    <dbReference type="NCBI Taxonomy" id="67277"/>
    <lineage>
        <taxon>Bacteria</taxon>
        <taxon>Bacillati</taxon>
        <taxon>Actinomycetota</taxon>
        <taxon>Actinomycetes</taxon>
        <taxon>Kitasatosporales</taxon>
        <taxon>Streptomycetaceae</taxon>
        <taxon>Streptomyces</taxon>
    </lineage>
</organism>
<keyword evidence="10" id="KW-0503">Monooxygenase</keyword>
<evidence type="ECO:0000256" key="7">
    <source>
        <dbReference type="ARBA" id="ARBA00022827"/>
    </source>
</evidence>